<gene>
    <name evidence="3" type="ORF">SAMN05421803_12910</name>
</gene>
<evidence type="ECO:0000313" key="3">
    <source>
        <dbReference type="EMBL" id="SHK70968.1"/>
    </source>
</evidence>
<proteinExistence type="predicted"/>
<protein>
    <submittedName>
        <fullName evidence="3">Transposase DDE domain-containing protein</fullName>
    </submittedName>
</protein>
<feature type="compositionally biased region" description="Basic and acidic residues" evidence="1">
    <location>
        <begin position="245"/>
        <end position="254"/>
    </location>
</feature>
<dbReference type="STRING" id="758803.SAMN05421803_12910"/>
<dbReference type="Proteomes" id="UP000184452">
    <property type="component" value="Unassembled WGS sequence"/>
</dbReference>
<sequence>MEPSRWSRMVAIAAVLMLAGIAAVVSSSHMYELALRHGESEWRAALFPLSVDGMIVGSPMTLLGDARHGRRGGLLPWTLLILGSIASLAASVAVADPTKWSRIIHAWPSFALIGAYEPLMREFRTSSPRPDIPAVRSRRGPRRRRPAKLHGDKAYHSRAQRRRLRERGIAVRPARPGVGSSRRLGRHRHKIERSIAWPGSYRRLNVRREREASTFPAMLGIACILIRYKHLAKHADGFEMSSNEGRPRMIRESRSGPGVSRRPPWA</sequence>
<evidence type="ECO:0000256" key="2">
    <source>
        <dbReference type="SAM" id="Phobius"/>
    </source>
</evidence>
<accession>A0A1M6UP70</accession>
<organism evidence="3 4">
    <name type="scientific">Nocardiopsis flavescens</name>
    <dbReference type="NCBI Taxonomy" id="758803"/>
    <lineage>
        <taxon>Bacteria</taxon>
        <taxon>Bacillati</taxon>
        <taxon>Actinomycetota</taxon>
        <taxon>Actinomycetes</taxon>
        <taxon>Streptosporangiales</taxon>
        <taxon>Nocardiopsidaceae</taxon>
        <taxon>Nocardiopsis</taxon>
    </lineage>
</organism>
<feature type="transmembrane region" description="Helical" evidence="2">
    <location>
        <begin position="74"/>
        <end position="94"/>
    </location>
</feature>
<feature type="transmembrane region" description="Helical" evidence="2">
    <location>
        <begin position="42"/>
        <end position="62"/>
    </location>
</feature>
<keyword evidence="2" id="KW-0812">Transmembrane</keyword>
<evidence type="ECO:0000313" key="4">
    <source>
        <dbReference type="Proteomes" id="UP000184452"/>
    </source>
</evidence>
<dbReference type="RefSeq" id="WP_245833501.1">
    <property type="nucleotide sequence ID" value="NZ_FQZK01000029.1"/>
</dbReference>
<dbReference type="InterPro" id="IPR021235">
    <property type="entry name" value="DUF2637"/>
</dbReference>
<feature type="region of interest" description="Disordered" evidence="1">
    <location>
        <begin position="239"/>
        <end position="266"/>
    </location>
</feature>
<name>A0A1M6UP70_9ACTN</name>
<dbReference type="AlphaFoldDB" id="A0A1M6UP70"/>
<feature type="compositionally biased region" description="Basic residues" evidence="1">
    <location>
        <begin position="136"/>
        <end position="148"/>
    </location>
</feature>
<feature type="region of interest" description="Disordered" evidence="1">
    <location>
        <begin position="127"/>
        <end position="161"/>
    </location>
</feature>
<dbReference type="EMBL" id="FQZK01000029">
    <property type="protein sequence ID" value="SHK70968.1"/>
    <property type="molecule type" value="Genomic_DNA"/>
</dbReference>
<keyword evidence="2" id="KW-1133">Transmembrane helix</keyword>
<keyword evidence="4" id="KW-1185">Reference proteome</keyword>
<dbReference type="Pfam" id="PF10935">
    <property type="entry name" value="DUF2637"/>
    <property type="match status" value="1"/>
</dbReference>
<keyword evidence="2" id="KW-0472">Membrane</keyword>
<reference evidence="3 4" key="1">
    <citation type="submission" date="2016-11" db="EMBL/GenBank/DDBJ databases">
        <authorList>
            <person name="Jaros S."/>
            <person name="Januszkiewicz K."/>
            <person name="Wedrychowicz H."/>
        </authorList>
    </citation>
    <scope>NUCLEOTIDE SEQUENCE [LARGE SCALE GENOMIC DNA]</scope>
    <source>
        <strain evidence="3 4">CGMCC 4.5723</strain>
    </source>
</reference>
<evidence type="ECO:0000256" key="1">
    <source>
        <dbReference type="SAM" id="MobiDB-lite"/>
    </source>
</evidence>